<reference evidence="2 3" key="1">
    <citation type="submission" date="2017-09" db="EMBL/GenBank/DDBJ databases">
        <authorList>
            <person name="Ehlers B."/>
            <person name="Leendertz F.H."/>
        </authorList>
    </citation>
    <scope>NUCLEOTIDE SEQUENCE [LARGE SCALE GENOMIC DNA]</scope>
    <source>
        <strain evidence="2 3">CGMCC 4.6857</strain>
    </source>
</reference>
<accession>A0A285J0V8</accession>
<dbReference type="Proteomes" id="UP000219612">
    <property type="component" value="Unassembled WGS sequence"/>
</dbReference>
<keyword evidence="1" id="KW-0472">Membrane</keyword>
<dbReference type="OrthoDB" id="5200799at2"/>
<evidence type="ECO:0000313" key="3">
    <source>
        <dbReference type="Proteomes" id="UP000219612"/>
    </source>
</evidence>
<dbReference type="AlphaFoldDB" id="A0A285J0V8"/>
<feature type="transmembrane region" description="Helical" evidence="1">
    <location>
        <begin position="21"/>
        <end position="39"/>
    </location>
</feature>
<organism evidence="2 3">
    <name type="scientific">Paractinoplanes atraurantiacus</name>
    <dbReference type="NCBI Taxonomy" id="1036182"/>
    <lineage>
        <taxon>Bacteria</taxon>
        <taxon>Bacillati</taxon>
        <taxon>Actinomycetota</taxon>
        <taxon>Actinomycetes</taxon>
        <taxon>Micromonosporales</taxon>
        <taxon>Micromonosporaceae</taxon>
        <taxon>Paractinoplanes</taxon>
    </lineage>
</organism>
<keyword evidence="1" id="KW-0812">Transmembrane</keyword>
<evidence type="ECO:0000313" key="2">
    <source>
        <dbReference type="EMBL" id="SNY53832.1"/>
    </source>
</evidence>
<dbReference type="RefSeq" id="WP_097323258.1">
    <property type="nucleotide sequence ID" value="NZ_OBDY01000014.1"/>
</dbReference>
<evidence type="ECO:0000256" key="1">
    <source>
        <dbReference type="SAM" id="Phobius"/>
    </source>
</evidence>
<keyword evidence="3" id="KW-1185">Reference proteome</keyword>
<feature type="transmembrane region" description="Helical" evidence="1">
    <location>
        <begin position="45"/>
        <end position="67"/>
    </location>
</feature>
<name>A0A285J0V8_9ACTN</name>
<gene>
    <name evidence="2" type="ORF">SAMN05421748_114184</name>
</gene>
<keyword evidence="1" id="KW-1133">Transmembrane helix</keyword>
<dbReference type="EMBL" id="OBDY01000014">
    <property type="protein sequence ID" value="SNY53832.1"/>
    <property type="molecule type" value="Genomic_DNA"/>
</dbReference>
<proteinExistence type="predicted"/>
<sequence length="183" mass="20500">MPMPEGALWTVENKRRDGLRRLAWGLGLLGAVALGILTTRTGELVLGYTVAGIAAVVVVLIAAWSLWDLTRLGEIHVTGDGLLLRTVAGRTRRLSTDDVRRVELTCHFWGASYDDDESDAERKHQFMKKLMLHLETSGRRYRGSPMYGVRSDVPDRLLAEWKRLCPRAFVKRDTVITTPGTPD</sequence>
<protein>
    <submittedName>
        <fullName evidence="2">Uncharacterized protein</fullName>
    </submittedName>
</protein>